<accession>A0A6V7P4J0</accession>
<feature type="compositionally biased region" description="Polar residues" evidence="1">
    <location>
        <begin position="245"/>
        <end position="287"/>
    </location>
</feature>
<protein>
    <recommendedName>
        <fullName evidence="2">BSD domain-containing protein</fullName>
    </recommendedName>
</protein>
<dbReference type="PROSITE" id="PS50858">
    <property type="entry name" value="BSD"/>
    <property type="match status" value="1"/>
</dbReference>
<feature type="domain" description="BSD" evidence="2">
    <location>
        <begin position="138"/>
        <end position="190"/>
    </location>
</feature>
<proteinExistence type="predicted"/>
<dbReference type="Pfam" id="PF03909">
    <property type="entry name" value="BSD"/>
    <property type="match status" value="1"/>
</dbReference>
<gene>
    <name evidence="3" type="ORF">CB5_LOCUS8972</name>
</gene>
<dbReference type="InterPro" id="IPR005607">
    <property type="entry name" value="BSD_dom"/>
</dbReference>
<dbReference type="PANTHER" id="PTHR31923:SF4">
    <property type="entry name" value="BSD DOMAIN-CONTAINING PROTEIN"/>
    <property type="match status" value="1"/>
</dbReference>
<feature type="compositionally biased region" description="Pro residues" evidence="1">
    <location>
        <begin position="40"/>
        <end position="60"/>
    </location>
</feature>
<feature type="region of interest" description="Disordered" evidence="1">
    <location>
        <begin position="215"/>
        <end position="288"/>
    </location>
</feature>
<feature type="compositionally biased region" description="Polar residues" evidence="1">
    <location>
        <begin position="354"/>
        <end position="367"/>
    </location>
</feature>
<dbReference type="SMART" id="SM00751">
    <property type="entry name" value="BSD"/>
    <property type="match status" value="1"/>
</dbReference>
<reference evidence="3" key="1">
    <citation type="submission" date="2020-07" db="EMBL/GenBank/DDBJ databases">
        <authorList>
            <person name="Lin J."/>
        </authorList>
    </citation>
    <scope>NUCLEOTIDE SEQUENCE</scope>
</reference>
<feature type="region of interest" description="Disordered" evidence="1">
    <location>
        <begin position="341"/>
        <end position="393"/>
    </location>
</feature>
<dbReference type="InterPro" id="IPR035925">
    <property type="entry name" value="BSD_dom_sf"/>
</dbReference>
<name>A0A6V7P4J0_ANACO</name>
<evidence type="ECO:0000256" key="1">
    <source>
        <dbReference type="SAM" id="MobiDB-lite"/>
    </source>
</evidence>
<dbReference type="PANTHER" id="PTHR31923">
    <property type="entry name" value="BSD DOMAIN-CONTAINING PROTEIN"/>
    <property type="match status" value="1"/>
</dbReference>
<feature type="region of interest" description="Disordered" evidence="1">
    <location>
        <begin position="33"/>
        <end position="60"/>
    </location>
</feature>
<evidence type="ECO:0000259" key="2">
    <source>
        <dbReference type="PROSITE" id="PS50858"/>
    </source>
</evidence>
<organism evidence="3">
    <name type="scientific">Ananas comosus var. bracteatus</name>
    <name type="common">red pineapple</name>
    <dbReference type="NCBI Taxonomy" id="296719"/>
    <lineage>
        <taxon>Eukaryota</taxon>
        <taxon>Viridiplantae</taxon>
        <taxon>Streptophyta</taxon>
        <taxon>Embryophyta</taxon>
        <taxon>Tracheophyta</taxon>
        <taxon>Spermatophyta</taxon>
        <taxon>Magnoliopsida</taxon>
        <taxon>Liliopsida</taxon>
        <taxon>Poales</taxon>
        <taxon>Bromeliaceae</taxon>
        <taxon>Bromelioideae</taxon>
        <taxon>Ananas</taxon>
    </lineage>
</organism>
<dbReference type="Gene3D" id="1.10.3970.10">
    <property type="entry name" value="BSD domain"/>
    <property type="match status" value="1"/>
</dbReference>
<dbReference type="AlphaFoldDB" id="A0A6V7P4J0"/>
<dbReference type="EMBL" id="LR862145">
    <property type="protein sequence ID" value="CAD1825761.1"/>
    <property type="molecule type" value="Genomic_DNA"/>
</dbReference>
<sequence length="393" mass="43095">MARGLRGVRNDLSELGRHLVDIACFLHPLLSPASFTDSPPSTPRRSPSPAPRPPPPPPPSRLIAGILSDLAELSGTLRGGLSRFSSALRGPAEWDGAAAPDARETEPGDLGLSDEVVEFVRDLANLPESFLDFPLPAEDDFDMSHIQREHIAAVELLVPDLADLRIRLCPSYMSEDSFWKVYFTLLHPQLNEHDSELLLSHQVADSMHVIMNDMQSRPDSQAPNSETESSSGMTSRENIVRQENDQSSNAQPLAKTTSEQSIGQWSEIRSSKAQPLTKTTSEQSIGQWSEIPSDVDVLSEIRRLHSTDDLSCSENVGENIVVMEEYMDSLLGEETQVHSLSSSIRRDALRRKPASSSSGDYNSSVQRLPQAKVISSEGSGSWRAGGDSDFELL</sequence>
<feature type="compositionally biased region" description="Polar residues" evidence="1">
    <location>
        <begin position="215"/>
        <end position="237"/>
    </location>
</feature>
<dbReference type="SUPFAM" id="SSF140383">
    <property type="entry name" value="BSD domain-like"/>
    <property type="match status" value="1"/>
</dbReference>
<evidence type="ECO:0000313" key="3">
    <source>
        <dbReference type="EMBL" id="CAD1825761.1"/>
    </source>
</evidence>